<accession>A0A2K9LFJ7</accession>
<sequence>MNANTKIKVNDWVPTQIPTPKSLRMSADYHEQHFVKFPHVACFHSRAELYHAAINESKDRVPWFVPQPFRFQIGRTLYTPDCFVQEGTKKTIIEIKRGGRFDKPWRDDFEEYLRLNGFHFQVISNEELYEQEILAENWLTIIRVLVRGQHYDTEPTERRLIEEIIPVEGAYFGELLDRNIPANRHLRELSIFRLLHKGCLCCNLSERNLNFDSWVTPCI</sequence>
<evidence type="ECO:0000313" key="1">
    <source>
        <dbReference type="EMBL" id="AUM11013.1"/>
    </source>
</evidence>
<dbReference type="KEGG" id="kak:Kalk_00510"/>
<reference evidence="2" key="1">
    <citation type="submission" date="2017-08" db="EMBL/GenBank/DDBJ databases">
        <title>Direct submision.</title>
        <authorList>
            <person name="Kim S.-J."/>
            <person name="Rhee S.-K."/>
        </authorList>
    </citation>
    <scope>NUCLEOTIDE SEQUENCE [LARGE SCALE GENOMIC DNA]</scope>
    <source>
        <strain evidence="2">GI5</strain>
    </source>
</reference>
<gene>
    <name evidence="1" type="ORF">Kalk_00510</name>
</gene>
<evidence type="ECO:0000313" key="2">
    <source>
        <dbReference type="Proteomes" id="UP000235116"/>
    </source>
</evidence>
<keyword evidence="2" id="KW-1185">Reference proteome</keyword>
<proteinExistence type="predicted"/>
<dbReference type="Proteomes" id="UP000235116">
    <property type="component" value="Chromosome"/>
</dbReference>
<dbReference type="OrthoDB" id="6197764at2"/>
<organism evidence="1 2">
    <name type="scientific">Ketobacter alkanivorans</name>
    <dbReference type="NCBI Taxonomy" id="1917421"/>
    <lineage>
        <taxon>Bacteria</taxon>
        <taxon>Pseudomonadati</taxon>
        <taxon>Pseudomonadota</taxon>
        <taxon>Gammaproteobacteria</taxon>
        <taxon>Pseudomonadales</taxon>
        <taxon>Ketobacteraceae</taxon>
        <taxon>Ketobacter</taxon>
    </lineage>
</organism>
<dbReference type="RefSeq" id="WP_101892359.1">
    <property type="nucleotide sequence ID" value="NZ_CP022684.1"/>
</dbReference>
<name>A0A2K9LFJ7_9GAMM</name>
<evidence type="ECO:0008006" key="3">
    <source>
        <dbReference type="Google" id="ProtNLM"/>
    </source>
</evidence>
<dbReference type="EMBL" id="CP022684">
    <property type="protein sequence ID" value="AUM11013.1"/>
    <property type="molecule type" value="Genomic_DNA"/>
</dbReference>
<dbReference type="AlphaFoldDB" id="A0A2K9LFJ7"/>
<protein>
    <recommendedName>
        <fullName evidence="3">TnsA endonuclease N-terminal domain-containing protein</fullName>
    </recommendedName>
</protein>